<organism evidence="1">
    <name type="scientific">Lepeophtheirus salmonis</name>
    <name type="common">Salmon louse</name>
    <name type="synonym">Caligus salmonis</name>
    <dbReference type="NCBI Taxonomy" id="72036"/>
    <lineage>
        <taxon>Eukaryota</taxon>
        <taxon>Metazoa</taxon>
        <taxon>Ecdysozoa</taxon>
        <taxon>Arthropoda</taxon>
        <taxon>Crustacea</taxon>
        <taxon>Multicrustacea</taxon>
        <taxon>Hexanauplia</taxon>
        <taxon>Copepoda</taxon>
        <taxon>Siphonostomatoida</taxon>
        <taxon>Caligidae</taxon>
        <taxon>Lepeophtheirus</taxon>
    </lineage>
</organism>
<protein>
    <submittedName>
        <fullName evidence="1">Uncharacterized protein</fullName>
    </submittedName>
</protein>
<evidence type="ECO:0000313" key="1">
    <source>
        <dbReference type="EMBL" id="CDW29591.1"/>
    </source>
</evidence>
<dbReference type="AlphaFoldDB" id="A0A0K2TW24"/>
<reference evidence="1" key="1">
    <citation type="submission" date="2014-05" db="EMBL/GenBank/DDBJ databases">
        <authorList>
            <person name="Chronopoulou M."/>
        </authorList>
    </citation>
    <scope>NUCLEOTIDE SEQUENCE</scope>
    <source>
        <tissue evidence="1">Whole organism</tissue>
    </source>
</reference>
<accession>A0A0K2TW24</accession>
<sequence length="29" mass="3692">MYLFPLEKLDCDFNSHSFLRQYRERKVKQ</sequence>
<dbReference type="EMBL" id="HACA01012230">
    <property type="protein sequence ID" value="CDW29591.1"/>
    <property type="molecule type" value="Transcribed_RNA"/>
</dbReference>
<proteinExistence type="predicted"/>
<name>A0A0K2TW24_LEPSM</name>